<dbReference type="InterPro" id="IPR025912">
    <property type="entry name" value="YrvL"/>
</dbReference>
<name>A0A0B6AWL8_PRIM2</name>
<dbReference type="EMBL" id="CP009920">
    <property type="protein sequence ID" value="AJI25083.1"/>
    <property type="molecule type" value="Genomic_DNA"/>
</dbReference>
<protein>
    <submittedName>
        <fullName evidence="1">Regulatory YrvL family protein</fullName>
    </submittedName>
</protein>
<dbReference type="GeneID" id="93642594"/>
<evidence type="ECO:0000313" key="2">
    <source>
        <dbReference type="Proteomes" id="UP000031829"/>
    </source>
</evidence>
<dbReference type="KEGG" id="bmeg:BG04_4600"/>
<organism evidence="1 2">
    <name type="scientific">Priestia megaterium (strain ATCC 14581 / DSM 32 / CCUG 1817 / JCM 2506 / NBRC 15308 / NCIMB 9376 / NCTC 10342 / NRRL B-14308 / VKM B-512 / Ford 19)</name>
    <name type="common">Bacillus megaterium</name>
    <dbReference type="NCBI Taxonomy" id="1348623"/>
    <lineage>
        <taxon>Bacteria</taxon>
        <taxon>Bacillati</taxon>
        <taxon>Bacillota</taxon>
        <taxon>Bacilli</taxon>
        <taxon>Bacillales</taxon>
        <taxon>Bacillaceae</taxon>
        <taxon>Priestia</taxon>
    </lineage>
</organism>
<dbReference type="Pfam" id="PF14184">
    <property type="entry name" value="YrvL"/>
    <property type="match status" value="1"/>
</dbReference>
<dbReference type="Proteomes" id="UP000031829">
    <property type="component" value="Chromosome"/>
</dbReference>
<reference evidence="1 2" key="1">
    <citation type="journal article" date="2015" name="Genome Announc.">
        <title>Complete genome sequences for 35 biothreat assay-relevant bacillus species.</title>
        <authorList>
            <person name="Johnson S.L."/>
            <person name="Daligault H.E."/>
            <person name="Davenport K.W."/>
            <person name="Jaissle J."/>
            <person name="Frey K.G."/>
            <person name="Ladner J.T."/>
            <person name="Broomall S.M."/>
            <person name="Bishop-Lilly K.A."/>
            <person name="Bruce D.C."/>
            <person name="Gibbons H.S."/>
            <person name="Coyne S.R."/>
            <person name="Lo C.C."/>
            <person name="Meincke L."/>
            <person name="Munk A.C."/>
            <person name="Koroleva G.I."/>
            <person name="Rosenzweig C.N."/>
            <person name="Palacios G.F."/>
            <person name="Redden C.L."/>
            <person name="Minogue T.D."/>
            <person name="Chain P.S."/>
        </authorList>
    </citation>
    <scope>NUCLEOTIDE SEQUENCE [LARGE SCALE GENOMIC DNA]</scope>
    <source>
        <strain evidence="2">ATCC 14581 / DSM 32 / JCM 2506 / NBRC 15308 / NCIMB 9376 / NCTC 10342 / NRRL B-14308 / VKM B-512</strain>
    </source>
</reference>
<gene>
    <name evidence="1" type="ORF">BG04_4600</name>
</gene>
<evidence type="ECO:0000313" key="1">
    <source>
        <dbReference type="EMBL" id="AJI25083.1"/>
    </source>
</evidence>
<dbReference type="AlphaFoldDB" id="A0A0B6AWL8"/>
<sequence>MKRKSRGMDRLIAFIIVGAMVLIILAILMVSYFFGFIGFLKVMGVEYESYWAICLFLFLIFVFGSITELFSKVLIFLMKNARLNRVLFITSAAFVDIFFTFLSVYIADLLVSGITVSILAVTLLSVLFFLMESALDSEFLRKKTS</sequence>
<dbReference type="RefSeq" id="WP_034652288.1">
    <property type="nucleotide sequence ID" value="NZ_BCVB01000004.1"/>
</dbReference>
<proteinExistence type="predicted"/>
<accession>A0A0B6AWL8</accession>
<dbReference type="HOGENOM" id="CLU_1783005_0_0_9"/>